<dbReference type="GO" id="GO:0005524">
    <property type="term" value="F:ATP binding"/>
    <property type="evidence" value="ECO:0007669"/>
    <property type="project" value="UniProtKB-KW"/>
</dbReference>
<dbReference type="GO" id="GO:0051539">
    <property type="term" value="F:4 iron, 4 sulfur cluster binding"/>
    <property type="evidence" value="ECO:0007669"/>
    <property type="project" value="TreeGrafter"/>
</dbReference>
<protein>
    <submittedName>
        <fullName evidence="7">Nucleotide binding protein-like protein</fullName>
    </submittedName>
</protein>
<dbReference type="InterPro" id="IPR027417">
    <property type="entry name" value="P-loop_NTPase"/>
</dbReference>
<dbReference type="PANTHER" id="PTHR42961:SF2">
    <property type="entry name" value="IRON-SULFUR PROTEIN NUBPL"/>
    <property type="match status" value="1"/>
</dbReference>
<keyword evidence="1" id="KW-0479">Metal-binding</keyword>
<evidence type="ECO:0000256" key="2">
    <source>
        <dbReference type="ARBA" id="ARBA00022741"/>
    </source>
</evidence>
<dbReference type="AlphaFoldDB" id="A0A8E2JAC6"/>
<dbReference type="GO" id="GO:0140663">
    <property type="term" value="F:ATP-dependent FeS chaperone activity"/>
    <property type="evidence" value="ECO:0007669"/>
    <property type="project" value="InterPro"/>
</dbReference>
<keyword evidence="3" id="KW-0067">ATP-binding</keyword>
<keyword evidence="8" id="KW-1185">Reference proteome</keyword>
<keyword evidence="5" id="KW-0411">Iron-sulfur</keyword>
<dbReference type="HAMAP" id="MF_02040">
    <property type="entry name" value="Mrp_NBP35"/>
    <property type="match status" value="1"/>
</dbReference>
<dbReference type="InterPro" id="IPR033756">
    <property type="entry name" value="YlxH/NBP35"/>
</dbReference>
<dbReference type="FunFam" id="3.40.50.300:FF:001278">
    <property type="entry name" value="Iron-sulfur cluster carrier protein"/>
    <property type="match status" value="1"/>
</dbReference>
<evidence type="ECO:0000256" key="5">
    <source>
        <dbReference type="ARBA" id="ARBA00023014"/>
    </source>
</evidence>
<reference evidence="7 8" key="1">
    <citation type="journal article" date="2016" name="Nat. Commun.">
        <title>Ectomycorrhizal ecology is imprinted in the genome of the dominant symbiotic fungus Cenococcum geophilum.</title>
        <authorList>
            <consortium name="DOE Joint Genome Institute"/>
            <person name="Peter M."/>
            <person name="Kohler A."/>
            <person name="Ohm R.A."/>
            <person name="Kuo A."/>
            <person name="Krutzmann J."/>
            <person name="Morin E."/>
            <person name="Arend M."/>
            <person name="Barry K.W."/>
            <person name="Binder M."/>
            <person name="Choi C."/>
            <person name="Clum A."/>
            <person name="Copeland A."/>
            <person name="Grisel N."/>
            <person name="Haridas S."/>
            <person name="Kipfer T."/>
            <person name="LaButti K."/>
            <person name="Lindquist E."/>
            <person name="Lipzen A."/>
            <person name="Maire R."/>
            <person name="Meier B."/>
            <person name="Mihaltcheva S."/>
            <person name="Molinier V."/>
            <person name="Murat C."/>
            <person name="Poggeler S."/>
            <person name="Quandt C.A."/>
            <person name="Sperisen C."/>
            <person name="Tritt A."/>
            <person name="Tisserant E."/>
            <person name="Crous P.W."/>
            <person name="Henrissat B."/>
            <person name="Nehls U."/>
            <person name="Egli S."/>
            <person name="Spatafora J.W."/>
            <person name="Grigoriev I.V."/>
            <person name="Martin F.M."/>
        </authorList>
    </citation>
    <scope>NUCLEOTIDE SEQUENCE [LARGE SCALE GENOMIC DNA]</scope>
    <source>
        <strain evidence="7 8">CBS 459.81</strain>
    </source>
</reference>
<keyword evidence="4" id="KW-0408">Iron</keyword>
<evidence type="ECO:0000256" key="4">
    <source>
        <dbReference type="ARBA" id="ARBA00023004"/>
    </source>
</evidence>
<dbReference type="CDD" id="cd02037">
    <property type="entry name" value="Mrp_NBP35"/>
    <property type="match status" value="1"/>
</dbReference>
<dbReference type="EMBL" id="KV745352">
    <property type="protein sequence ID" value="OCK75183.1"/>
    <property type="molecule type" value="Genomic_DNA"/>
</dbReference>
<evidence type="ECO:0000256" key="6">
    <source>
        <dbReference type="ARBA" id="ARBA00024036"/>
    </source>
</evidence>
<comment type="similarity">
    <text evidence="6">Belongs to the Mrp/NBP35 ATP-binding proteins family.</text>
</comment>
<evidence type="ECO:0000313" key="7">
    <source>
        <dbReference type="EMBL" id="OCK75183.1"/>
    </source>
</evidence>
<evidence type="ECO:0000256" key="1">
    <source>
        <dbReference type="ARBA" id="ARBA00022723"/>
    </source>
</evidence>
<accession>A0A8E2JAC6</accession>
<dbReference type="GO" id="GO:0005739">
    <property type="term" value="C:mitochondrion"/>
    <property type="evidence" value="ECO:0007669"/>
    <property type="project" value="TreeGrafter"/>
</dbReference>
<gene>
    <name evidence="7" type="ORF">K432DRAFT_386343</name>
</gene>
<evidence type="ECO:0000256" key="3">
    <source>
        <dbReference type="ARBA" id="ARBA00022840"/>
    </source>
</evidence>
<dbReference type="InterPro" id="IPR019591">
    <property type="entry name" value="Mrp/NBP35_ATP-bd"/>
</dbReference>
<dbReference type="SUPFAM" id="SSF52540">
    <property type="entry name" value="P-loop containing nucleoside triphosphate hydrolases"/>
    <property type="match status" value="1"/>
</dbReference>
<dbReference type="Proteomes" id="UP000250266">
    <property type="component" value="Unassembled WGS sequence"/>
</dbReference>
<name>A0A8E2JAC6_9PEZI</name>
<dbReference type="GO" id="GO:0032981">
    <property type="term" value="P:mitochondrial respiratory chain complex I assembly"/>
    <property type="evidence" value="ECO:0007669"/>
    <property type="project" value="TreeGrafter"/>
</dbReference>
<dbReference type="Pfam" id="PF10609">
    <property type="entry name" value="ParA"/>
    <property type="match status" value="1"/>
</dbReference>
<keyword evidence="2" id="KW-0547">Nucleotide-binding</keyword>
<dbReference type="PANTHER" id="PTHR42961">
    <property type="entry name" value="IRON-SULFUR PROTEIN NUBPL"/>
    <property type="match status" value="1"/>
</dbReference>
<dbReference type="GO" id="GO:0046872">
    <property type="term" value="F:metal ion binding"/>
    <property type="evidence" value="ECO:0007669"/>
    <property type="project" value="UniProtKB-KW"/>
</dbReference>
<dbReference type="InterPro" id="IPR044304">
    <property type="entry name" value="NUBPL-like"/>
</dbReference>
<dbReference type="Gene3D" id="3.40.50.300">
    <property type="entry name" value="P-loop containing nucleotide triphosphate hydrolases"/>
    <property type="match status" value="1"/>
</dbReference>
<proteinExistence type="inferred from homology"/>
<dbReference type="GO" id="GO:0016226">
    <property type="term" value="P:iron-sulfur cluster assembly"/>
    <property type="evidence" value="ECO:0007669"/>
    <property type="project" value="InterPro"/>
</dbReference>
<evidence type="ECO:0000313" key="8">
    <source>
        <dbReference type="Proteomes" id="UP000250266"/>
    </source>
</evidence>
<sequence>MQRGLPQKRGIRDVRKVVAVSSAKGGVGKSTIAVNLALSFARNGHRTGILDADIFGPSIPTLLNLSGEPRLSSNNQLVPLSNYGVKSMSMGYLIPEASPVAWRGLMVMKALQQLLHEVDWGGLDILVLDLPPGTGDVQLTITQQVNLDGAIIISTPQDLSLKDAIKGVNLFQKVSVPLLGLVSNMSAFICPACSSSHPIFGSPAHISEMCREHQLRLLGEIPLHPSICEDADRGKPTVVAEPESERAKKFEEIATAVGKLVGL</sequence>
<organism evidence="7 8">
    <name type="scientific">Lepidopterella palustris CBS 459.81</name>
    <dbReference type="NCBI Taxonomy" id="1314670"/>
    <lineage>
        <taxon>Eukaryota</taxon>
        <taxon>Fungi</taxon>
        <taxon>Dikarya</taxon>
        <taxon>Ascomycota</taxon>
        <taxon>Pezizomycotina</taxon>
        <taxon>Dothideomycetes</taxon>
        <taxon>Pleosporomycetidae</taxon>
        <taxon>Mytilinidiales</taxon>
        <taxon>Argynnaceae</taxon>
        <taxon>Lepidopterella</taxon>
    </lineage>
</organism>
<dbReference type="OrthoDB" id="1741334at2759"/>